<evidence type="ECO:0000256" key="4">
    <source>
        <dbReference type="ARBA" id="ARBA00022989"/>
    </source>
</evidence>
<protein>
    <submittedName>
        <fullName evidence="7">Biotin transport system permease protein</fullName>
    </submittedName>
</protein>
<name>A0A1I2LM67_9EURY</name>
<gene>
    <name evidence="7" type="ORF">SAMN04488063_0341</name>
</gene>
<keyword evidence="8" id="KW-1185">Reference proteome</keyword>
<feature type="transmembrane region" description="Helical" evidence="6">
    <location>
        <begin position="92"/>
        <end position="113"/>
    </location>
</feature>
<dbReference type="OrthoDB" id="204634at2157"/>
<accession>A0A1I2LM67</accession>
<dbReference type="GO" id="GO:0005886">
    <property type="term" value="C:plasma membrane"/>
    <property type="evidence" value="ECO:0007669"/>
    <property type="project" value="UniProtKB-ARBA"/>
</dbReference>
<comment type="subcellular location">
    <subcellularLocation>
        <location evidence="1">Membrane</location>
        <topology evidence="1">Multi-pass membrane protein</topology>
    </subcellularLocation>
</comment>
<sequence>MFSYAPGDSVAHRLDPRTKLGFQAAFAVAAFAHTTPRGLAVLTLVALGVLAAARTPLFGAIRAYRSFLPFLVAGPVVAAITVRPPYVVPDAAVYPALSSYRVVLVLLVSTAYIRTTPVRDSRAAIQRVVPGRVGVLVGAGVGFVLRFLPLLRRDMATIRSAMDARLGDRRGLRERIRLVVETGIRRLFLRSDRFALALQARCFAWNPTLPELSFSRADAVGVALSAALVVGAVL</sequence>
<dbReference type="CDD" id="cd16914">
    <property type="entry name" value="EcfT"/>
    <property type="match status" value="1"/>
</dbReference>
<dbReference type="PANTHER" id="PTHR34857:SF2">
    <property type="entry name" value="SLL0384 PROTEIN"/>
    <property type="match status" value="1"/>
</dbReference>
<dbReference type="InterPro" id="IPR051611">
    <property type="entry name" value="ECF_transporter_component"/>
</dbReference>
<evidence type="ECO:0000256" key="5">
    <source>
        <dbReference type="ARBA" id="ARBA00023136"/>
    </source>
</evidence>
<keyword evidence="4 6" id="KW-1133">Transmembrane helix</keyword>
<dbReference type="InterPro" id="IPR003339">
    <property type="entry name" value="ABC/ECF_trnsptr_transmembrane"/>
</dbReference>
<dbReference type="PANTHER" id="PTHR34857">
    <property type="entry name" value="SLL0384 PROTEIN"/>
    <property type="match status" value="1"/>
</dbReference>
<dbReference type="Pfam" id="PF02361">
    <property type="entry name" value="CbiQ"/>
    <property type="match status" value="1"/>
</dbReference>
<feature type="transmembrane region" description="Helical" evidence="6">
    <location>
        <begin position="39"/>
        <end position="60"/>
    </location>
</feature>
<evidence type="ECO:0000256" key="6">
    <source>
        <dbReference type="SAM" id="Phobius"/>
    </source>
</evidence>
<keyword evidence="2" id="KW-1003">Cell membrane</keyword>
<dbReference type="EMBL" id="FOOQ01000001">
    <property type="protein sequence ID" value="SFF80203.1"/>
    <property type="molecule type" value="Genomic_DNA"/>
</dbReference>
<dbReference type="AlphaFoldDB" id="A0A1I2LM67"/>
<feature type="transmembrane region" description="Helical" evidence="6">
    <location>
        <begin position="133"/>
        <end position="151"/>
    </location>
</feature>
<proteinExistence type="predicted"/>
<keyword evidence="5 6" id="KW-0472">Membrane</keyword>
<reference evidence="8" key="1">
    <citation type="submission" date="2016-10" db="EMBL/GenBank/DDBJ databases">
        <authorList>
            <person name="Varghese N."/>
            <person name="Submissions S."/>
        </authorList>
    </citation>
    <scope>NUCLEOTIDE SEQUENCE [LARGE SCALE GENOMIC DNA]</scope>
    <source>
        <strain evidence="8">CGMCC 1.7739</strain>
    </source>
</reference>
<dbReference type="STRING" id="553467.SAMN04488063_0341"/>
<evidence type="ECO:0000313" key="8">
    <source>
        <dbReference type="Proteomes" id="UP000198876"/>
    </source>
</evidence>
<evidence type="ECO:0000256" key="3">
    <source>
        <dbReference type="ARBA" id="ARBA00022692"/>
    </source>
</evidence>
<dbReference type="RefSeq" id="WP_092887515.1">
    <property type="nucleotide sequence ID" value="NZ_FOOQ01000001.1"/>
</dbReference>
<dbReference type="Proteomes" id="UP000198876">
    <property type="component" value="Unassembled WGS sequence"/>
</dbReference>
<evidence type="ECO:0000313" key="7">
    <source>
        <dbReference type="EMBL" id="SFF80203.1"/>
    </source>
</evidence>
<keyword evidence="3 6" id="KW-0812">Transmembrane</keyword>
<evidence type="ECO:0000256" key="2">
    <source>
        <dbReference type="ARBA" id="ARBA00022475"/>
    </source>
</evidence>
<feature type="transmembrane region" description="Helical" evidence="6">
    <location>
        <begin position="67"/>
        <end position="86"/>
    </location>
</feature>
<organism evidence="7 8">
    <name type="scientific">Halopelagius inordinatus</name>
    <dbReference type="NCBI Taxonomy" id="553467"/>
    <lineage>
        <taxon>Archaea</taxon>
        <taxon>Methanobacteriati</taxon>
        <taxon>Methanobacteriota</taxon>
        <taxon>Stenosarchaea group</taxon>
        <taxon>Halobacteria</taxon>
        <taxon>Halobacteriales</taxon>
        <taxon>Haloferacaceae</taxon>
    </lineage>
</organism>
<evidence type="ECO:0000256" key="1">
    <source>
        <dbReference type="ARBA" id="ARBA00004141"/>
    </source>
</evidence>